<comment type="subcellular location">
    <subcellularLocation>
        <location evidence="1 11">Cell outer membrane</location>
        <topology evidence="1 11">Multi-pass membrane protein</topology>
    </subcellularLocation>
</comment>
<protein>
    <submittedName>
        <fullName evidence="16">TonB-dependent receptor</fullName>
    </submittedName>
</protein>
<evidence type="ECO:0000313" key="16">
    <source>
        <dbReference type="EMBL" id="MCP8898466.1"/>
    </source>
</evidence>
<evidence type="ECO:0000256" key="12">
    <source>
        <dbReference type="RuleBase" id="RU003357"/>
    </source>
</evidence>
<sequence length="681" mass="74723">MKVFALKKSVICFSACLLSVNAMAADNTDTKSKTRNVEEIIVNGEKISRSLKETTSSVAVISEEELTSLQHVNLRDAISDVPNVVTKSGAVPDIRGVSGNGSAGGFNSISGGAKGRVSILVDGVAQPFVADFTGDSGMWEVEQVEVYRGPQSTSNGQNSIAGSIYIETKQPTQEWEGAARLGYRNEEQYIDSAVALSGPIVQDKLAFRVSFENLDAETITGEEGFDTNPPDYDLNEIKTQRGRAKLLWTPIDNLAATLTYASNNEKGDTGRVFYENTDNGEYNRIFFRNIETDVSTTSLDVDYQINESMSVDVLLAAMDYEWGFDSYEPDPAAEQQLVFDESNLNLDVRFNFGLNNERFNGFVGVAYFERDHDVVSSGAFPYFGDDSSDSEAVYGELTIGLSDRFRVIAGGRYQKESQLRNFTYAPIDSTLDTDESIFLPKLVLQYDITENTTIALGGREGYNGPGGALNFTAQEYSYFDKEEVTTYEFSSRSSFADNTVFLNANVFFNQYEGYQALSSSRFITNMDEVETYGVEVELLASVTESLQLSAGLGLLETEITDAGADYPDVNGNELDSAPGVTANIGAKYWLTDSFSIGATANYVGEYFGDFANTEERVAGDYTLLRLNANYEVGNWLITAFVNNATDEEALLSQEPVSGRYPYGYKSIVDPRNAGASVTYSF</sequence>
<feature type="domain" description="TonB-dependent receptor-like beta-barrel" evidence="14">
    <location>
        <begin position="257"/>
        <end position="643"/>
    </location>
</feature>
<comment type="similarity">
    <text evidence="11 12">Belongs to the TonB-dependent receptor family.</text>
</comment>
<comment type="caution">
    <text evidence="16">The sequence shown here is derived from an EMBL/GenBank/DDBJ whole genome shotgun (WGS) entry which is preliminary data.</text>
</comment>
<keyword evidence="6" id="KW-0408">Iron</keyword>
<dbReference type="Pfam" id="PF00593">
    <property type="entry name" value="TonB_dep_Rec_b-barrel"/>
    <property type="match status" value="1"/>
</dbReference>
<keyword evidence="5 11" id="KW-0812">Transmembrane</keyword>
<dbReference type="InterPro" id="IPR036942">
    <property type="entry name" value="Beta-barrel_TonB_sf"/>
</dbReference>
<reference evidence="16" key="2">
    <citation type="submission" date="2023-01" db="EMBL/GenBank/DDBJ databases">
        <title>Gilvimarinus xylanilyticus HB14 isolated from Caulerpa lentillifera aquaculture base in Hainan, China.</title>
        <authorList>
            <person name="Zhang Y.-J."/>
        </authorList>
    </citation>
    <scope>NUCLEOTIDE SEQUENCE</scope>
    <source>
        <strain evidence="16">HB14</strain>
    </source>
</reference>
<evidence type="ECO:0000256" key="4">
    <source>
        <dbReference type="ARBA" id="ARBA00022496"/>
    </source>
</evidence>
<reference evidence="16" key="1">
    <citation type="submission" date="2022-05" db="EMBL/GenBank/DDBJ databases">
        <authorList>
            <person name="Sun H.-N."/>
        </authorList>
    </citation>
    <scope>NUCLEOTIDE SEQUENCE</scope>
    <source>
        <strain evidence="16">HB14</strain>
    </source>
</reference>
<evidence type="ECO:0000256" key="5">
    <source>
        <dbReference type="ARBA" id="ARBA00022692"/>
    </source>
</evidence>
<keyword evidence="7" id="KW-0406">Ion transport</keyword>
<dbReference type="InterPro" id="IPR000531">
    <property type="entry name" value="Beta-barrel_TonB"/>
</dbReference>
<dbReference type="InterPro" id="IPR037066">
    <property type="entry name" value="Plug_dom_sf"/>
</dbReference>
<feature type="domain" description="TonB-dependent receptor plug" evidence="15">
    <location>
        <begin position="51"/>
        <end position="162"/>
    </location>
</feature>
<keyword evidence="9 11" id="KW-0472">Membrane</keyword>
<dbReference type="SUPFAM" id="SSF56935">
    <property type="entry name" value="Porins"/>
    <property type="match status" value="1"/>
</dbReference>
<keyword evidence="2 11" id="KW-0813">Transport</keyword>
<dbReference type="GO" id="GO:0006826">
    <property type="term" value="P:iron ion transport"/>
    <property type="evidence" value="ECO:0007669"/>
    <property type="project" value="UniProtKB-KW"/>
</dbReference>
<keyword evidence="4" id="KW-0410">Iron transport</keyword>
<dbReference type="Pfam" id="PF07715">
    <property type="entry name" value="Plug"/>
    <property type="match status" value="1"/>
</dbReference>
<feature type="chain" id="PRO_5040885455" evidence="13">
    <location>
        <begin position="25"/>
        <end position="681"/>
    </location>
</feature>
<dbReference type="Gene3D" id="2.170.130.10">
    <property type="entry name" value="TonB-dependent receptor, plug domain"/>
    <property type="match status" value="1"/>
</dbReference>
<evidence type="ECO:0000256" key="7">
    <source>
        <dbReference type="ARBA" id="ARBA00023065"/>
    </source>
</evidence>
<keyword evidence="16" id="KW-0675">Receptor</keyword>
<evidence type="ECO:0000256" key="13">
    <source>
        <dbReference type="SAM" id="SignalP"/>
    </source>
</evidence>
<evidence type="ECO:0000313" key="17">
    <source>
        <dbReference type="Proteomes" id="UP001139319"/>
    </source>
</evidence>
<keyword evidence="13" id="KW-0732">Signal</keyword>
<dbReference type="GO" id="GO:0009279">
    <property type="term" value="C:cell outer membrane"/>
    <property type="evidence" value="ECO:0007669"/>
    <property type="project" value="UniProtKB-SubCell"/>
</dbReference>
<evidence type="ECO:0000256" key="2">
    <source>
        <dbReference type="ARBA" id="ARBA00022448"/>
    </source>
</evidence>
<proteinExistence type="inferred from homology"/>
<evidence type="ECO:0000256" key="1">
    <source>
        <dbReference type="ARBA" id="ARBA00004571"/>
    </source>
</evidence>
<dbReference type="RefSeq" id="WP_253966742.1">
    <property type="nucleotide sequence ID" value="NZ_JAMFTH010000001.1"/>
</dbReference>
<keyword evidence="8 12" id="KW-0798">TonB box</keyword>
<feature type="signal peptide" evidence="13">
    <location>
        <begin position="1"/>
        <end position="24"/>
    </location>
</feature>
<dbReference type="Proteomes" id="UP001139319">
    <property type="component" value="Unassembled WGS sequence"/>
</dbReference>
<evidence type="ECO:0000256" key="11">
    <source>
        <dbReference type="PROSITE-ProRule" id="PRU01360"/>
    </source>
</evidence>
<keyword evidence="3 11" id="KW-1134">Transmembrane beta strand</keyword>
<gene>
    <name evidence="16" type="ORF">M6D89_04050</name>
</gene>
<dbReference type="CDD" id="cd01347">
    <property type="entry name" value="ligand_gated_channel"/>
    <property type="match status" value="1"/>
</dbReference>
<dbReference type="PANTHER" id="PTHR32552:SF81">
    <property type="entry name" value="TONB-DEPENDENT OUTER MEMBRANE RECEPTOR"/>
    <property type="match status" value="1"/>
</dbReference>
<dbReference type="InterPro" id="IPR012910">
    <property type="entry name" value="Plug_dom"/>
</dbReference>
<dbReference type="PROSITE" id="PS52016">
    <property type="entry name" value="TONB_DEPENDENT_REC_3"/>
    <property type="match status" value="1"/>
</dbReference>
<keyword evidence="10 11" id="KW-0998">Cell outer membrane</keyword>
<evidence type="ECO:0000256" key="3">
    <source>
        <dbReference type="ARBA" id="ARBA00022452"/>
    </source>
</evidence>
<evidence type="ECO:0000259" key="14">
    <source>
        <dbReference type="Pfam" id="PF00593"/>
    </source>
</evidence>
<evidence type="ECO:0000256" key="9">
    <source>
        <dbReference type="ARBA" id="ARBA00023136"/>
    </source>
</evidence>
<accession>A0A9X2KS39</accession>
<dbReference type="PANTHER" id="PTHR32552">
    <property type="entry name" value="FERRICHROME IRON RECEPTOR-RELATED"/>
    <property type="match status" value="1"/>
</dbReference>
<dbReference type="InterPro" id="IPR039426">
    <property type="entry name" value="TonB-dep_rcpt-like"/>
</dbReference>
<dbReference type="AlphaFoldDB" id="A0A9X2KS39"/>
<organism evidence="16 17">
    <name type="scientific">Gilvimarinus xylanilyticus</name>
    <dbReference type="NCBI Taxonomy" id="2944139"/>
    <lineage>
        <taxon>Bacteria</taxon>
        <taxon>Pseudomonadati</taxon>
        <taxon>Pseudomonadota</taxon>
        <taxon>Gammaproteobacteria</taxon>
        <taxon>Cellvibrionales</taxon>
        <taxon>Cellvibrionaceae</taxon>
        <taxon>Gilvimarinus</taxon>
    </lineage>
</organism>
<keyword evidence="17" id="KW-1185">Reference proteome</keyword>
<evidence type="ECO:0000256" key="6">
    <source>
        <dbReference type="ARBA" id="ARBA00023004"/>
    </source>
</evidence>
<name>A0A9X2KS39_9GAMM</name>
<dbReference type="EMBL" id="JAMFTH010000001">
    <property type="protein sequence ID" value="MCP8898466.1"/>
    <property type="molecule type" value="Genomic_DNA"/>
</dbReference>
<dbReference type="Gene3D" id="2.40.170.20">
    <property type="entry name" value="TonB-dependent receptor, beta-barrel domain"/>
    <property type="match status" value="1"/>
</dbReference>
<evidence type="ECO:0000256" key="8">
    <source>
        <dbReference type="ARBA" id="ARBA00023077"/>
    </source>
</evidence>
<evidence type="ECO:0000259" key="15">
    <source>
        <dbReference type="Pfam" id="PF07715"/>
    </source>
</evidence>
<evidence type="ECO:0000256" key="10">
    <source>
        <dbReference type="ARBA" id="ARBA00023237"/>
    </source>
</evidence>